<feature type="compositionally biased region" description="Polar residues" evidence="1">
    <location>
        <begin position="54"/>
        <end position="72"/>
    </location>
</feature>
<evidence type="ECO:0000256" key="1">
    <source>
        <dbReference type="SAM" id="MobiDB-lite"/>
    </source>
</evidence>
<dbReference type="Gene3D" id="3.40.50.300">
    <property type="entry name" value="P-loop containing nucleotide triphosphate hydrolases"/>
    <property type="match status" value="1"/>
</dbReference>
<dbReference type="EMBL" id="KZ996357">
    <property type="protein sequence ID" value="RKO88991.1"/>
    <property type="molecule type" value="Genomic_DNA"/>
</dbReference>
<dbReference type="InterPro" id="IPR027417">
    <property type="entry name" value="P-loop_NTPase"/>
</dbReference>
<accession>A0A4P9W8X6</accession>
<dbReference type="CDD" id="cd00882">
    <property type="entry name" value="Ras_like_GTPase"/>
    <property type="match status" value="1"/>
</dbReference>
<dbReference type="AlphaFoldDB" id="A0A4P9W8X6"/>
<gene>
    <name evidence="2" type="ORF">BDK51DRAFT_40513</name>
</gene>
<feature type="region of interest" description="Disordered" evidence="1">
    <location>
        <begin position="48"/>
        <end position="72"/>
    </location>
</feature>
<dbReference type="SUPFAM" id="SSF52540">
    <property type="entry name" value="P-loop containing nucleoside triphosphate hydrolases"/>
    <property type="match status" value="1"/>
</dbReference>
<proteinExistence type="predicted"/>
<keyword evidence="3" id="KW-1185">Reference proteome</keyword>
<evidence type="ECO:0000313" key="3">
    <source>
        <dbReference type="Proteomes" id="UP000269721"/>
    </source>
</evidence>
<sequence>MPRGRALHSQASEHVIEPAIRTCLVPGPLALPRASATCSCESLKNACESLDAPSPSSETVATSAAPWDSSTQIETRDAPIHAIAGLPPTREILSRPSHPVAFTSAAQPSFPSTTSSSDGNIAPQTMLGMVETPQPQPQPHPHSPQRHFSAAAMTVFDLTAIAPFVGRSASNPSTSTNPLPIALTIVGQIGAGKSTLANHLVLPDYIPGHTPDVFPVGHGASSATELITGMNSDLGNFMVYDTPGLGNTDRLEMEYFSALTEHLHQHGGIVIFVCRDNRIDTRLRNHFLALHLSIFDSLATSVVFVRANVEWNMFLSDENNVVNIEDELDRAEVELAELAAPRFAGRFGYTHAKRETAVALKSYLLEKIHSTHGIRPQSVRTWKTTCARAESHVASELQKLEWLRVDVDGCRATIANLERKL</sequence>
<protein>
    <submittedName>
        <fullName evidence="2">Uncharacterized protein</fullName>
    </submittedName>
</protein>
<dbReference type="Proteomes" id="UP000269721">
    <property type="component" value="Unassembled WGS sequence"/>
</dbReference>
<name>A0A4P9W8X6_9FUNG</name>
<reference evidence="3" key="1">
    <citation type="journal article" date="2018" name="Nat. Microbiol.">
        <title>Leveraging single-cell genomics to expand the fungal tree of life.</title>
        <authorList>
            <person name="Ahrendt S.R."/>
            <person name="Quandt C.A."/>
            <person name="Ciobanu D."/>
            <person name="Clum A."/>
            <person name="Salamov A."/>
            <person name="Andreopoulos B."/>
            <person name="Cheng J.F."/>
            <person name="Woyke T."/>
            <person name="Pelin A."/>
            <person name="Henrissat B."/>
            <person name="Reynolds N.K."/>
            <person name="Benny G.L."/>
            <person name="Smith M.E."/>
            <person name="James T.Y."/>
            <person name="Grigoriev I.V."/>
        </authorList>
    </citation>
    <scope>NUCLEOTIDE SEQUENCE [LARGE SCALE GENOMIC DNA]</scope>
</reference>
<organism evidence="2 3">
    <name type="scientific">Blyttiomyces helicus</name>
    <dbReference type="NCBI Taxonomy" id="388810"/>
    <lineage>
        <taxon>Eukaryota</taxon>
        <taxon>Fungi</taxon>
        <taxon>Fungi incertae sedis</taxon>
        <taxon>Chytridiomycota</taxon>
        <taxon>Chytridiomycota incertae sedis</taxon>
        <taxon>Chytridiomycetes</taxon>
        <taxon>Chytridiomycetes incertae sedis</taxon>
        <taxon>Blyttiomyces</taxon>
    </lineage>
</organism>
<evidence type="ECO:0000313" key="2">
    <source>
        <dbReference type="EMBL" id="RKO88991.1"/>
    </source>
</evidence>